<name>A0A444MEV8_9RHOB</name>
<keyword evidence="1" id="KW-0732">Signal</keyword>
<gene>
    <name evidence="2" type="ORF">EP867_03740</name>
</gene>
<keyword evidence="3" id="KW-1185">Reference proteome</keyword>
<dbReference type="RefSeq" id="WP_128486867.1">
    <property type="nucleotide sequence ID" value="NZ_JBHLXB010000050.1"/>
</dbReference>
<comment type="caution">
    <text evidence="2">The sequence shown here is derived from an EMBL/GenBank/DDBJ whole genome shotgun (WGS) entry which is preliminary data.</text>
</comment>
<proteinExistence type="predicted"/>
<protein>
    <submittedName>
        <fullName evidence="2">Lytic transglycosylase domain-containing protein</fullName>
    </submittedName>
</protein>
<feature type="chain" id="PRO_5019162159" evidence="1">
    <location>
        <begin position="18"/>
        <end position="214"/>
    </location>
</feature>
<dbReference type="InterPro" id="IPR023346">
    <property type="entry name" value="Lysozyme-like_dom_sf"/>
</dbReference>
<organism evidence="2 3">
    <name type="scientific">Falsigemmobacter intermedius</name>
    <dbReference type="NCBI Taxonomy" id="1553448"/>
    <lineage>
        <taxon>Bacteria</taxon>
        <taxon>Pseudomonadati</taxon>
        <taxon>Pseudomonadota</taxon>
        <taxon>Alphaproteobacteria</taxon>
        <taxon>Rhodobacterales</taxon>
        <taxon>Paracoccaceae</taxon>
        <taxon>Falsigemmobacter</taxon>
    </lineage>
</organism>
<evidence type="ECO:0000313" key="3">
    <source>
        <dbReference type="Proteomes" id="UP000287168"/>
    </source>
</evidence>
<accession>A0A444MEV8</accession>
<reference evidence="2 3" key="1">
    <citation type="journal article" date="2015" name="Int. J. Syst. Evol. Microbiol.">
        <title>Gemmobacter intermedius sp. nov., isolated from a white stork (Ciconia ciconia).</title>
        <authorList>
            <person name="Kampfer P."/>
            <person name="Jerzak L."/>
            <person name="Wilharm G."/>
            <person name="Golke J."/>
            <person name="Busse H.J."/>
            <person name="Glaeser S.P."/>
        </authorList>
    </citation>
    <scope>NUCLEOTIDE SEQUENCE [LARGE SCALE GENOMIC DNA]</scope>
    <source>
        <strain evidence="2 3">119/4</strain>
    </source>
</reference>
<sequence length="214" mass="23572">MIRLLTLLLFLPGLSPAAPSLCDEAARVAAKESGVPLNILLAITRIETGRRRGGETEPWPWTLNEAGQGHWFSSRKEAEAHLLQALNTGNRNIDIGCFQINFHWHGRHFSSVTTMLDPLANARYATVFLRKLYAESQDWQVAAGRYHSHTPELAGRYLARLNAELPQQPTHMRPRGQGTPLLRGGTVLSAGSLLRVSPGGRALLPGPRPRFFGG</sequence>
<dbReference type="AlphaFoldDB" id="A0A444MEV8"/>
<dbReference type="SUPFAM" id="SSF53955">
    <property type="entry name" value="Lysozyme-like"/>
    <property type="match status" value="1"/>
</dbReference>
<evidence type="ECO:0000313" key="2">
    <source>
        <dbReference type="EMBL" id="RWY43530.1"/>
    </source>
</evidence>
<dbReference type="OrthoDB" id="5945995at2"/>
<feature type="signal peptide" evidence="1">
    <location>
        <begin position="1"/>
        <end position="17"/>
    </location>
</feature>
<dbReference type="Proteomes" id="UP000287168">
    <property type="component" value="Unassembled WGS sequence"/>
</dbReference>
<dbReference type="EMBL" id="SBLC01000004">
    <property type="protein sequence ID" value="RWY43530.1"/>
    <property type="molecule type" value="Genomic_DNA"/>
</dbReference>
<evidence type="ECO:0000256" key="1">
    <source>
        <dbReference type="SAM" id="SignalP"/>
    </source>
</evidence>